<dbReference type="Pfam" id="PF04828">
    <property type="entry name" value="GFA"/>
    <property type="match status" value="1"/>
</dbReference>
<name>A0ABS6ICG3_9HYPH</name>
<protein>
    <submittedName>
        <fullName evidence="2">GFA family protein</fullName>
    </submittedName>
</protein>
<evidence type="ECO:0000313" key="3">
    <source>
        <dbReference type="Proteomes" id="UP000727907"/>
    </source>
</evidence>
<organism evidence="2 3">
    <name type="scientific">Reyranella humidisoli</name>
    <dbReference type="NCBI Taxonomy" id="2849149"/>
    <lineage>
        <taxon>Bacteria</taxon>
        <taxon>Pseudomonadati</taxon>
        <taxon>Pseudomonadota</taxon>
        <taxon>Alphaproteobacteria</taxon>
        <taxon>Hyphomicrobiales</taxon>
        <taxon>Reyranellaceae</taxon>
        <taxon>Reyranella</taxon>
    </lineage>
</organism>
<dbReference type="EMBL" id="JAHOPB010000001">
    <property type="protein sequence ID" value="MBU8872296.1"/>
    <property type="molecule type" value="Genomic_DNA"/>
</dbReference>
<dbReference type="PROSITE" id="PS51891">
    <property type="entry name" value="CENP_V_GFA"/>
    <property type="match status" value="1"/>
</dbReference>
<dbReference type="InterPro" id="IPR006913">
    <property type="entry name" value="CENP-V/GFA"/>
</dbReference>
<sequence length="163" mass="18255">MTSKTETFEGGCTCRHVRYRLTSKPLFVHCCHCRWCQRDSGTAFAMNAMIEADRVERLGGEVEVIDTPTLSGKGQKISRCPKCRIAVWSNYSGAGPTVHFVRVGTLDEPDRLPPDIHIFTMSKQPWVALPAAVPAAAEYYDRNELWPKESLDRFAAHKAKNAS</sequence>
<dbReference type="PANTHER" id="PTHR33337">
    <property type="entry name" value="GFA DOMAIN-CONTAINING PROTEIN"/>
    <property type="match status" value="1"/>
</dbReference>
<gene>
    <name evidence="2" type="ORF">KQ910_00905</name>
</gene>
<dbReference type="PANTHER" id="PTHR33337:SF33">
    <property type="entry name" value="CENP-V_GFA DOMAIN-CONTAINING PROTEIN"/>
    <property type="match status" value="1"/>
</dbReference>
<accession>A0ABS6ICG3</accession>
<comment type="caution">
    <text evidence="2">The sequence shown here is derived from an EMBL/GenBank/DDBJ whole genome shotgun (WGS) entry which is preliminary data.</text>
</comment>
<dbReference type="Proteomes" id="UP000727907">
    <property type="component" value="Unassembled WGS sequence"/>
</dbReference>
<reference evidence="2 3" key="1">
    <citation type="submission" date="2021-06" db="EMBL/GenBank/DDBJ databases">
        <authorList>
            <person name="Lee D.H."/>
        </authorList>
    </citation>
    <scope>NUCLEOTIDE SEQUENCE [LARGE SCALE GENOMIC DNA]</scope>
    <source>
        <strain evidence="2 3">MMS21-HV4-11</strain>
    </source>
</reference>
<dbReference type="RefSeq" id="WP_216956112.1">
    <property type="nucleotide sequence ID" value="NZ_JAHOPB010000001.1"/>
</dbReference>
<keyword evidence="3" id="KW-1185">Reference proteome</keyword>
<feature type="domain" description="CENP-V/GFA" evidence="1">
    <location>
        <begin position="8"/>
        <end position="127"/>
    </location>
</feature>
<evidence type="ECO:0000313" key="2">
    <source>
        <dbReference type="EMBL" id="MBU8872296.1"/>
    </source>
</evidence>
<proteinExistence type="predicted"/>
<evidence type="ECO:0000259" key="1">
    <source>
        <dbReference type="PROSITE" id="PS51891"/>
    </source>
</evidence>